<feature type="compositionally biased region" description="Low complexity" evidence="1">
    <location>
        <begin position="58"/>
        <end position="75"/>
    </location>
</feature>
<feature type="region of interest" description="Disordered" evidence="1">
    <location>
        <begin position="157"/>
        <end position="196"/>
    </location>
</feature>
<name>A0ABT1GXD4_9NOCA</name>
<dbReference type="EMBL" id="JAMTCG010000002">
    <property type="protein sequence ID" value="MCP2159650.1"/>
    <property type="molecule type" value="Genomic_DNA"/>
</dbReference>
<sequence length="281" mass="28803">MTDRPDDRRPDDPSRPDDGQWRPVDPPTEAAGPYQPNPYPQQNPPTRAFDPYAPPDPYAQQPYGQQPYGQPDPYATQGPVYGGPAYGPTQQFSGGPGTPPPGYGQGYGEYAPAGGPPPPNGGSSRTLWLIAAVVALILVVALVAGYFLISRSDSSDDTAAAASSTSEPAPSTDNLFPTFADPSTPQDGGQPSASAAPGQVLYQLSGNGQVLGVTFASGTTLKVSPTLITPPWSVAATVDSDPSLTAVVLSGSVTCTISRDGQVLTTATSSTGLLRCAVPAG</sequence>
<feature type="compositionally biased region" description="Basic and acidic residues" evidence="1">
    <location>
        <begin position="1"/>
        <end position="20"/>
    </location>
</feature>
<feature type="compositionally biased region" description="Low complexity" evidence="1">
    <location>
        <begin position="157"/>
        <end position="173"/>
    </location>
</feature>
<proteinExistence type="predicted"/>
<feature type="region of interest" description="Disordered" evidence="1">
    <location>
        <begin position="1"/>
        <end position="121"/>
    </location>
</feature>
<dbReference type="RefSeq" id="WP_253653275.1">
    <property type="nucleotide sequence ID" value="NZ_BAAAOE010000001.1"/>
</dbReference>
<feature type="compositionally biased region" description="Polar residues" evidence="1">
    <location>
        <begin position="181"/>
        <end position="193"/>
    </location>
</feature>
<dbReference type="Proteomes" id="UP001205740">
    <property type="component" value="Unassembled WGS sequence"/>
</dbReference>
<reference evidence="3 4" key="1">
    <citation type="submission" date="2022-06" db="EMBL/GenBank/DDBJ databases">
        <title>Genomic Encyclopedia of Archaeal and Bacterial Type Strains, Phase II (KMG-II): from individual species to whole genera.</title>
        <authorList>
            <person name="Goeker M."/>
        </authorList>
    </citation>
    <scope>NUCLEOTIDE SEQUENCE [LARGE SCALE GENOMIC DNA]</scope>
    <source>
        <strain evidence="3 4">DSM 45037</strain>
    </source>
</reference>
<evidence type="ECO:0000313" key="4">
    <source>
        <dbReference type="Proteomes" id="UP001205740"/>
    </source>
</evidence>
<evidence type="ECO:0000256" key="2">
    <source>
        <dbReference type="SAM" id="Phobius"/>
    </source>
</evidence>
<keyword evidence="4" id="KW-1185">Reference proteome</keyword>
<organism evidence="3 4">
    <name type="scientific">Williamsia serinedens</name>
    <dbReference type="NCBI Taxonomy" id="391736"/>
    <lineage>
        <taxon>Bacteria</taxon>
        <taxon>Bacillati</taxon>
        <taxon>Actinomycetota</taxon>
        <taxon>Actinomycetes</taxon>
        <taxon>Mycobacteriales</taxon>
        <taxon>Nocardiaceae</taxon>
        <taxon>Williamsia</taxon>
    </lineage>
</organism>
<evidence type="ECO:0000313" key="3">
    <source>
        <dbReference type="EMBL" id="MCP2159650.1"/>
    </source>
</evidence>
<keyword evidence="2" id="KW-0812">Transmembrane</keyword>
<comment type="caution">
    <text evidence="3">The sequence shown here is derived from an EMBL/GenBank/DDBJ whole genome shotgun (WGS) entry which is preliminary data.</text>
</comment>
<gene>
    <name evidence="3" type="ORF">LX12_000829</name>
</gene>
<feature type="transmembrane region" description="Helical" evidence="2">
    <location>
        <begin position="127"/>
        <end position="149"/>
    </location>
</feature>
<accession>A0ABT1GXD4</accession>
<protein>
    <recommendedName>
        <fullName evidence="5">MmpS family membrane protein</fullName>
    </recommendedName>
</protein>
<evidence type="ECO:0000256" key="1">
    <source>
        <dbReference type="SAM" id="MobiDB-lite"/>
    </source>
</evidence>
<evidence type="ECO:0008006" key="5">
    <source>
        <dbReference type="Google" id="ProtNLM"/>
    </source>
</evidence>
<dbReference type="InterPro" id="IPR038468">
    <property type="entry name" value="MmpS_C"/>
</dbReference>
<keyword evidence="2" id="KW-1133">Transmembrane helix</keyword>
<keyword evidence="2" id="KW-0472">Membrane</keyword>
<dbReference type="Gene3D" id="2.60.40.2880">
    <property type="entry name" value="MmpS1-5, C-terminal soluble domain"/>
    <property type="match status" value="1"/>
</dbReference>